<dbReference type="InterPro" id="IPR036374">
    <property type="entry name" value="OxRdtase_Mopterin-bd_sf"/>
</dbReference>
<keyword evidence="4" id="KW-1185">Reference proteome</keyword>
<dbReference type="Pfam" id="PF00174">
    <property type="entry name" value="Oxidored_molyb"/>
    <property type="match status" value="1"/>
</dbReference>
<gene>
    <name evidence="3" type="ORF">J2Z76_001680</name>
</gene>
<feature type="transmembrane region" description="Helical" evidence="1">
    <location>
        <begin position="6"/>
        <end position="25"/>
    </location>
</feature>
<comment type="caution">
    <text evidence="3">The sequence shown here is derived from an EMBL/GenBank/DDBJ whole genome shotgun (WGS) entry which is preliminary data.</text>
</comment>
<sequence>MNKRVFVVSLVIIVLFVIMIVSIKLSQPSIQKQKEILANAEIVLVDGDNEVVVGINEINNITVGNFKAVLDTSTTDPVEHNYTGAQLKDIFNKYNIDLSDRKAVILSAVDGYSVAYSIEEVLLDKNVYITYKKDGKFLKSRNEGGRGPYESIVVSDKFSNRRCKWLTKIEVIK</sequence>
<keyword evidence="1" id="KW-0472">Membrane</keyword>
<reference evidence="3 4" key="1">
    <citation type="submission" date="2021-03" db="EMBL/GenBank/DDBJ databases">
        <title>Genomic Encyclopedia of Type Strains, Phase IV (KMG-IV): sequencing the most valuable type-strain genomes for metagenomic binning, comparative biology and taxonomic classification.</title>
        <authorList>
            <person name="Goeker M."/>
        </authorList>
    </citation>
    <scope>NUCLEOTIDE SEQUENCE [LARGE SCALE GENOMIC DNA]</scope>
    <source>
        <strain evidence="3 4">DSM 24004</strain>
    </source>
</reference>
<accession>A0ABS4GDR5</accession>
<keyword evidence="1" id="KW-1133">Transmembrane helix</keyword>
<dbReference type="RefSeq" id="WP_209511560.1">
    <property type="nucleotide sequence ID" value="NZ_JAGGKS010000004.1"/>
</dbReference>
<name>A0ABS4GDR5_9FIRM</name>
<dbReference type="Proteomes" id="UP001519342">
    <property type="component" value="Unassembled WGS sequence"/>
</dbReference>
<evidence type="ECO:0000259" key="2">
    <source>
        <dbReference type="Pfam" id="PF00174"/>
    </source>
</evidence>
<dbReference type="Gene3D" id="3.90.420.10">
    <property type="entry name" value="Oxidoreductase, molybdopterin-binding domain"/>
    <property type="match status" value="1"/>
</dbReference>
<dbReference type="InterPro" id="IPR000572">
    <property type="entry name" value="OxRdtase_Mopterin-bd_dom"/>
</dbReference>
<protein>
    <recommendedName>
        <fullName evidence="2">Oxidoreductase molybdopterin-binding domain-containing protein</fullName>
    </recommendedName>
</protein>
<feature type="domain" description="Oxidoreductase molybdopterin-binding" evidence="2">
    <location>
        <begin position="80"/>
        <end position="172"/>
    </location>
</feature>
<evidence type="ECO:0000256" key="1">
    <source>
        <dbReference type="SAM" id="Phobius"/>
    </source>
</evidence>
<proteinExistence type="predicted"/>
<evidence type="ECO:0000313" key="4">
    <source>
        <dbReference type="Proteomes" id="UP001519342"/>
    </source>
</evidence>
<dbReference type="SUPFAM" id="SSF56524">
    <property type="entry name" value="Oxidoreductase molybdopterin-binding domain"/>
    <property type="match status" value="1"/>
</dbReference>
<evidence type="ECO:0000313" key="3">
    <source>
        <dbReference type="EMBL" id="MBP1925819.1"/>
    </source>
</evidence>
<keyword evidence="1" id="KW-0812">Transmembrane</keyword>
<organism evidence="3 4">
    <name type="scientific">Sedimentibacter acidaminivorans</name>
    <dbReference type="NCBI Taxonomy" id="913099"/>
    <lineage>
        <taxon>Bacteria</taxon>
        <taxon>Bacillati</taxon>
        <taxon>Bacillota</taxon>
        <taxon>Tissierellia</taxon>
        <taxon>Sedimentibacter</taxon>
    </lineage>
</organism>
<dbReference type="EMBL" id="JAGGKS010000004">
    <property type="protein sequence ID" value="MBP1925819.1"/>
    <property type="molecule type" value="Genomic_DNA"/>
</dbReference>